<dbReference type="Pfam" id="PF00501">
    <property type="entry name" value="AMP-binding"/>
    <property type="match status" value="1"/>
</dbReference>
<evidence type="ECO:0000256" key="4">
    <source>
        <dbReference type="ARBA" id="ARBA00026121"/>
    </source>
</evidence>
<comment type="subcellular location">
    <subcellularLocation>
        <location evidence="1">Membrane</location>
        <topology evidence="1">Peripheral membrane protein</topology>
    </subcellularLocation>
</comment>
<dbReference type="InterPro" id="IPR000873">
    <property type="entry name" value="AMP-dep_synth/lig_dom"/>
</dbReference>
<name>A0ABY0II83_9BACT</name>
<evidence type="ECO:0000259" key="8">
    <source>
        <dbReference type="Pfam" id="PF13193"/>
    </source>
</evidence>
<dbReference type="EC" id="6.2.1.3" evidence="4"/>
<gene>
    <name evidence="9" type="ORF">DAY19_07820</name>
</gene>
<dbReference type="EMBL" id="QDKL01000002">
    <property type="protein sequence ID" value="RZF21586.1"/>
    <property type="molecule type" value="Genomic_DNA"/>
</dbReference>
<evidence type="ECO:0000313" key="9">
    <source>
        <dbReference type="EMBL" id="RZF21586.1"/>
    </source>
</evidence>
<accession>A0ABY0II83</accession>
<evidence type="ECO:0000256" key="3">
    <source>
        <dbReference type="ARBA" id="ARBA00022598"/>
    </source>
</evidence>
<dbReference type="InterPro" id="IPR045851">
    <property type="entry name" value="AMP-bd_C_sf"/>
</dbReference>
<dbReference type="Gene3D" id="3.30.300.30">
    <property type="match status" value="1"/>
</dbReference>
<evidence type="ECO:0000256" key="1">
    <source>
        <dbReference type="ARBA" id="ARBA00004170"/>
    </source>
</evidence>
<feature type="domain" description="AMP-dependent synthetase/ligase" evidence="7">
    <location>
        <begin position="30"/>
        <end position="418"/>
    </location>
</feature>
<dbReference type="CDD" id="cd05936">
    <property type="entry name" value="FC-FACS_FadD_like"/>
    <property type="match status" value="1"/>
</dbReference>
<dbReference type="Proteomes" id="UP000443582">
    <property type="component" value="Unassembled WGS sequence"/>
</dbReference>
<dbReference type="Gene3D" id="3.40.50.980">
    <property type="match status" value="2"/>
</dbReference>
<dbReference type="Gene3D" id="2.30.38.10">
    <property type="entry name" value="Luciferase, Domain 3"/>
    <property type="match status" value="1"/>
</dbReference>
<dbReference type="PANTHER" id="PTHR43767">
    <property type="entry name" value="LONG-CHAIN-FATTY-ACID--COA LIGASE"/>
    <property type="match status" value="1"/>
</dbReference>
<evidence type="ECO:0000313" key="10">
    <source>
        <dbReference type="Proteomes" id="UP000443582"/>
    </source>
</evidence>
<evidence type="ECO:0000256" key="6">
    <source>
        <dbReference type="ARBA" id="ARBA00042773"/>
    </source>
</evidence>
<reference evidence="10" key="1">
    <citation type="journal article" date="2019" name="Int. J. Syst. Evol. Microbiol.">
        <title>Halobacteriovorax valvorus sp. nov., a novel prokaryotic predator isolated from coastal seawater of China.</title>
        <authorList>
            <person name="Chen M.-X."/>
        </authorList>
    </citation>
    <scope>NUCLEOTIDE SEQUENCE [LARGE SCALE GENOMIC DNA]</scope>
    <source>
        <strain evidence="10">BL9</strain>
    </source>
</reference>
<dbReference type="RefSeq" id="WP_115361117.1">
    <property type="nucleotide sequence ID" value="NZ_QDKL01000002.1"/>
</dbReference>
<evidence type="ECO:0000259" key="7">
    <source>
        <dbReference type="Pfam" id="PF00501"/>
    </source>
</evidence>
<sequence>MDKIWLDSYSKNASFEINPDSYNSIVEVIDETCSKYQDRSAFINMDVEMTYGEVAQKSDAFANYLIEELKLKKGDVIMIQMPNLLQYPVALYGAFKAGLIVVNTNPLYTEREVKKVLKDSGAKAIVICSNFVSKLEAAMADSKIEHVITTDIGDFFPFLKRNLVNFTIKYIKKMVPSYKGTYTSLNTAIDRGSKLKASYPKLLNTDIALLQYTGGTTGKTKAAVLTHRNIIANMLQMAVWIKSGLGEGEYKVLAPLPIYHVFTFSVNILGFFYMGTTNLLITNPRDLDSVVKDIKNHRPEVATIVNTLLQALLNHQEFQKLDLSYMKLSVAGGMALKVAVKKKWEEITKSSVVEGYGLTEASPVVTCNPVDGRDIAGSIGIPLPSTDIKIVDEQENELGLNEEGELCVKGPQVMQGYWKQEEETAKTFTKDGWLKTGDFACIDEKGFVKILDRKKDMIVVSGFNVYPNEVEEVLLELDGVQDVAAIGVDNEKSGEVVKVFIVKNKEITKDDIKNFSKKNLAGYKVPKEIEFRDELPKNNVGKVLRRELR</sequence>
<keyword evidence="3 9" id="KW-0436">Ligase</keyword>
<keyword evidence="10" id="KW-1185">Reference proteome</keyword>
<dbReference type="Pfam" id="PF13193">
    <property type="entry name" value="AMP-binding_C"/>
    <property type="match status" value="1"/>
</dbReference>
<dbReference type="InterPro" id="IPR025110">
    <property type="entry name" value="AMP-bd_C"/>
</dbReference>
<dbReference type="InterPro" id="IPR050237">
    <property type="entry name" value="ATP-dep_AMP-bd_enzyme"/>
</dbReference>
<proteinExistence type="predicted"/>
<evidence type="ECO:0000256" key="5">
    <source>
        <dbReference type="ARBA" id="ARBA00039545"/>
    </source>
</evidence>
<dbReference type="GO" id="GO:0004467">
    <property type="term" value="F:long-chain fatty acid-CoA ligase activity"/>
    <property type="evidence" value="ECO:0007669"/>
    <property type="project" value="UniProtKB-EC"/>
</dbReference>
<dbReference type="SUPFAM" id="SSF56801">
    <property type="entry name" value="Acetyl-CoA synthetase-like"/>
    <property type="match status" value="1"/>
</dbReference>
<protein>
    <recommendedName>
        <fullName evidence="5">Long-chain-fatty-acid--CoA ligase</fullName>
        <ecNumber evidence="4">6.2.1.3</ecNumber>
    </recommendedName>
    <alternativeName>
        <fullName evidence="6">Long-chain acyl-CoA synthetase</fullName>
    </alternativeName>
</protein>
<organism evidence="9 10">
    <name type="scientific">Halobacteriovorax vibrionivorans</name>
    <dbReference type="NCBI Taxonomy" id="2152716"/>
    <lineage>
        <taxon>Bacteria</taxon>
        <taxon>Pseudomonadati</taxon>
        <taxon>Bdellovibrionota</taxon>
        <taxon>Bacteriovoracia</taxon>
        <taxon>Bacteriovoracales</taxon>
        <taxon>Halobacteriovoraceae</taxon>
        <taxon>Halobacteriovorax</taxon>
    </lineage>
</organism>
<evidence type="ECO:0000256" key="2">
    <source>
        <dbReference type="ARBA" id="ARBA00005005"/>
    </source>
</evidence>
<feature type="domain" description="AMP-binding enzyme C-terminal" evidence="8">
    <location>
        <begin position="469"/>
        <end position="542"/>
    </location>
</feature>
<comment type="pathway">
    <text evidence="2">Lipid metabolism; fatty acid beta-oxidation.</text>
</comment>
<comment type="caution">
    <text evidence="9">The sequence shown here is derived from an EMBL/GenBank/DDBJ whole genome shotgun (WGS) entry which is preliminary data.</text>
</comment>
<dbReference type="PANTHER" id="PTHR43767:SF8">
    <property type="entry name" value="LONG-CHAIN-FATTY-ACID--COA LIGASE"/>
    <property type="match status" value="1"/>
</dbReference>